<dbReference type="Pfam" id="PF01966">
    <property type="entry name" value="HD"/>
    <property type="match status" value="1"/>
</dbReference>
<dbReference type="RefSeq" id="WP_190290961.1">
    <property type="nucleotide sequence ID" value="NZ_JABFCZ010000008.1"/>
</dbReference>
<dbReference type="NCBIfam" id="NF002328">
    <property type="entry name" value="PRK01286.1-3"/>
    <property type="match status" value="1"/>
</dbReference>
<dbReference type="CDD" id="cd00077">
    <property type="entry name" value="HDc"/>
    <property type="match status" value="1"/>
</dbReference>
<evidence type="ECO:0000313" key="6">
    <source>
        <dbReference type="Proteomes" id="UP000598467"/>
    </source>
</evidence>
<sequence length="407" mass="45956">MTAQGNLGYGAQPLAPFAQDPNDTRGRLCPEPSSPTRTPFQRDRDRIIHSSAFRRLKHKTQVFVYHEGDHFRTRLTHTIEVSQIARALARALRLDEDLAECLALAHDLGHTPFGHEGEDVMHECMAPYEGFDHNAQSLRVVTSLEQRYAEFDGLNLSWETLEGLVKHNGPLVSPEGKPLGKFEGSVLPFAIREYAQKQDLELHTWPSAEAQAAAIADDIAYDAHDLDDGLRARLIAVEDIRSVPFLADILQEVDAKYPGLEEHRRIHEIVRRSITRMVEDVITESLRRIGEADPKSVTEVRNAGRCLVNFSDTMARAEREVKTFLFANVYRHGDVLAIRKLVAGIVRDLFARFMAEPGLMPAPWNMDLETISESVLARRVCDYIAGMTDRFAISEHRRLFDDTPELG</sequence>
<proteinExistence type="inferred from homology"/>
<accession>A0A926NYX3</accession>
<dbReference type="PANTHER" id="PTHR11373:SF43">
    <property type="entry name" value="DEOXYGUANOSINETRIPHOSPHATE TRIPHOSPHOHYDROLASE-LIKE PROTEIN"/>
    <property type="match status" value="1"/>
</dbReference>
<feature type="region of interest" description="Disordered" evidence="3">
    <location>
        <begin position="1"/>
        <end position="40"/>
    </location>
</feature>
<dbReference type="PROSITE" id="PS51831">
    <property type="entry name" value="HD"/>
    <property type="match status" value="1"/>
</dbReference>
<dbReference type="InterPro" id="IPR006261">
    <property type="entry name" value="dGTPase"/>
</dbReference>
<dbReference type="GO" id="GO:0008832">
    <property type="term" value="F:dGTPase activity"/>
    <property type="evidence" value="ECO:0007669"/>
    <property type="project" value="TreeGrafter"/>
</dbReference>
<dbReference type="NCBIfam" id="TIGR01353">
    <property type="entry name" value="dGTP_triPase"/>
    <property type="match status" value="1"/>
</dbReference>
<dbReference type="AlphaFoldDB" id="A0A926NYX3"/>
<dbReference type="InterPro" id="IPR023023">
    <property type="entry name" value="dNTPase_2"/>
</dbReference>
<comment type="similarity">
    <text evidence="2">Belongs to the dGTPase family. Type 2 subfamily.</text>
</comment>
<dbReference type="NCBIfam" id="NF002326">
    <property type="entry name" value="PRK01286.1-1"/>
    <property type="match status" value="1"/>
</dbReference>
<evidence type="ECO:0000256" key="3">
    <source>
        <dbReference type="SAM" id="MobiDB-lite"/>
    </source>
</evidence>
<name>A0A926NYX3_9HYPH</name>
<evidence type="ECO:0000259" key="4">
    <source>
        <dbReference type="PROSITE" id="PS51831"/>
    </source>
</evidence>
<keyword evidence="1 2" id="KW-0378">Hydrolase</keyword>
<dbReference type="SUPFAM" id="SSF109604">
    <property type="entry name" value="HD-domain/PDEase-like"/>
    <property type="match status" value="1"/>
</dbReference>
<evidence type="ECO:0000313" key="5">
    <source>
        <dbReference type="EMBL" id="MBD1546288.1"/>
    </source>
</evidence>
<dbReference type="PANTHER" id="PTHR11373">
    <property type="entry name" value="DEOXYNUCLEOSIDE TRIPHOSPHATE TRIPHOSPHOHYDROLASE"/>
    <property type="match status" value="1"/>
</dbReference>
<dbReference type="Gene3D" id="1.10.3210.10">
    <property type="entry name" value="Hypothetical protein af1432"/>
    <property type="match status" value="1"/>
</dbReference>
<evidence type="ECO:0000256" key="2">
    <source>
        <dbReference type="HAMAP-Rule" id="MF_01212"/>
    </source>
</evidence>
<reference evidence="5" key="1">
    <citation type="submission" date="2020-05" db="EMBL/GenBank/DDBJ databases">
        <title>Identification of trans-AT polyketide cluster in two marine bacteria, producers of a novel glutaramide-containing polyketide sesbanimide D and analogs.</title>
        <authorList>
            <person name="Kacar D."/>
            <person name="Rodriguez P."/>
            <person name="Canedo L."/>
            <person name="Gonzalez E."/>
            <person name="Galan B."/>
            <person name="De La Calle F."/>
            <person name="Garcia J.L."/>
        </authorList>
    </citation>
    <scope>NUCLEOTIDE SEQUENCE</scope>
    <source>
        <strain evidence="5">PHM038</strain>
    </source>
</reference>
<dbReference type="Proteomes" id="UP000598467">
    <property type="component" value="Unassembled WGS sequence"/>
</dbReference>
<dbReference type="HAMAP" id="MF_01212">
    <property type="entry name" value="dGTPase_type2"/>
    <property type="match status" value="1"/>
</dbReference>
<dbReference type="InterPro" id="IPR006674">
    <property type="entry name" value="HD_domain"/>
</dbReference>
<feature type="domain" description="HD" evidence="4">
    <location>
        <begin position="74"/>
        <end position="222"/>
    </location>
</feature>
<dbReference type="InterPro" id="IPR026875">
    <property type="entry name" value="PHydrolase_assoc_dom"/>
</dbReference>
<evidence type="ECO:0000256" key="1">
    <source>
        <dbReference type="ARBA" id="ARBA00022801"/>
    </source>
</evidence>
<gene>
    <name evidence="5" type="ORF">HK439_08445</name>
</gene>
<organism evidence="5 6">
    <name type="scientific">Roseibium aggregatum</name>
    <dbReference type="NCBI Taxonomy" id="187304"/>
    <lineage>
        <taxon>Bacteria</taxon>
        <taxon>Pseudomonadati</taxon>
        <taxon>Pseudomonadota</taxon>
        <taxon>Alphaproteobacteria</taxon>
        <taxon>Hyphomicrobiales</taxon>
        <taxon>Stappiaceae</taxon>
        <taxon>Roseibium</taxon>
    </lineage>
</organism>
<dbReference type="GO" id="GO:0006203">
    <property type="term" value="P:dGTP catabolic process"/>
    <property type="evidence" value="ECO:0007669"/>
    <property type="project" value="TreeGrafter"/>
</dbReference>
<protein>
    <recommendedName>
        <fullName evidence="2">Deoxyguanosinetriphosphate triphosphohydrolase-like protein</fullName>
    </recommendedName>
</protein>
<dbReference type="Pfam" id="PF13286">
    <property type="entry name" value="HD_assoc"/>
    <property type="match status" value="1"/>
</dbReference>
<dbReference type="EMBL" id="JABFCZ010000008">
    <property type="protein sequence ID" value="MBD1546288.1"/>
    <property type="molecule type" value="Genomic_DNA"/>
</dbReference>
<comment type="caution">
    <text evidence="5">The sequence shown here is derived from an EMBL/GenBank/DDBJ whole genome shotgun (WGS) entry which is preliminary data.</text>
</comment>
<dbReference type="InterPro" id="IPR050135">
    <property type="entry name" value="dGTPase-like"/>
</dbReference>
<dbReference type="InterPro" id="IPR003607">
    <property type="entry name" value="HD/PDEase_dom"/>
</dbReference>
<dbReference type="SMART" id="SM00471">
    <property type="entry name" value="HDc"/>
    <property type="match status" value="1"/>
</dbReference>